<name>A0A553UHH4_9DEIO</name>
<proteinExistence type="predicted"/>
<dbReference type="RefSeq" id="WP_143722105.1">
    <property type="nucleotide sequence ID" value="NZ_VKDB01000038.1"/>
</dbReference>
<evidence type="ECO:0000313" key="2">
    <source>
        <dbReference type="EMBL" id="TSA79654.1"/>
    </source>
</evidence>
<dbReference type="PIRSF" id="PIRSF009320">
    <property type="entry name" value="Nuc_binding_HP_1000"/>
    <property type="match status" value="1"/>
</dbReference>
<dbReference type="CDD" id="cd02042">
    <property type="entry name" value="ParAB_family"/>
    <property type="match status" value="1"/>
</dbReference>
<evidence type="ECO:0000313" key="3">
    <source>
        <dbReference type="Proteomes" id="UP000316092"/>
    </source>
</evidence>
<accession>A0A553UHH4</accession>
<sequence>MKLTVANLKGGAGKTTTAVYLANALAMQGRTLLIDADPQGSALSWSETAGDFPLPVVAAPVKDLNRRVAQLAEGYLHVVIDTPPGELAITRSAMLAADTVLIPIPPSLMDLDRLRPTLELLADLEGLHSPQVVCLLTRVRKGTRSSRAAREVLLELGLNVMTAEVSLRESYANGFGLSLSKDLGEYADVLAELLPAHQTSQVAQP</sequence>
<dbReference type="PANTHER" id="PTHR13696">
    <property type="entry name" value="P-LOOP CONTAINING NUCLEOSIDE TRIPHOSPHATE HYDROLASE"/>
    <property type="match status" value="1"/>
</dbReference>
<dbReference type="Pfam" id="PF01656">
    <property type="entry name" value="CbiA"/>
    <property type="match status" value="1"/>
</dbReference>
<dbReference type="OrthoDB" id="128708at2"/>
<reference evidence="2 3" key="1">
    <citation type="submission" date="2019-07" db="EMBL/GenBank/DDBJ databases">
        <title>Deinococcus detaillus sp. nov., isolated from humus soil in Antarctica.</title>
        <authorList>
            <person name="Zhang K."/>
        </authorList>
    </citation>
    <scope>NUCLEOTIDE SEQUENCE [LARGE SCALE GENOMIC DNA]</scope>
    <source>
        <strain evidence="2 3">H1</strain>
    </source>
</reference>
<dbReference type="EMBL" id="VKDB01000038">
    <property type="protein sequence ID" value="TSA79654.1"/>
    <property type="molecule type" value="Genomic_DNA"/>
</dbReference>
<dbReference type="InterPro" id="IPR027417">
    <property type="entry name" value="P-loop_NTPase"/>
</dbReference>
<dbReference type="InterPro" id="IPR002586">
    <property type="entry name" value="CobQ/CobB/MinD/ParA_Nub-bd_dom"/>
</dbReference>
<evidence type="ECO:0000259" key="1">
    <source>
        <dbReference type="Pfam" id="PF01656"/>
    </source>
</evidence>
<dbReference type="PANTHER" id="PTHR13696:SF96">
    <property type="entry name" value="COBQ_COBB_MIND_PARA NUCLEOTIDE BINDING DOMAIN-CONTAINING PROTEIN"/>
    <property type="match status" value="1"/>
</dbReference>
<dbReference type="Proteomes" id="UP000316092">
    <property type="component" value="Unassembled WGS sequence"/>
</dbReference>
<dbReference type="AlphaFoldDB" id="A0A553UHH4"/>
<protein>
    <submittedName>
        <fullName evidence="2">ParA family protein</fullName>
    </submittedName>
</protein>
<feature type="domain" description="CobQ/CobB/MinD/ParA nucleotide binding" evidence="1">
    <location>
        <begin position="3"/>
        <end position="171"/>
    </location>
</feature>
<dbReference type="InterPro" id="IPR050678">
    <property type="entry name" value="DNA_Partitioning_ATPase"/>
</dbReference>
<gene>
    <name evidence="2" type="ORF">FNU79_17620</name>
</gene>
<dbReference type="SUPFAM" id="SSF52540">
    <property type="entry name" value="P-loop containing nucleoside triphosphate hydrolases"/>
    <property type="match status" value="1"/>
</dbReference>
<dbReference type="Gene3D" id="3.40.50.300">
    <property type="entry name" value="P-loop containing nucleotide triphosphate hydrolases"/>
    <property type="match status" value="1"/>
</dbReference>
<comment type="caution">
    <text evidence="2">The sequence shown here is derived from an EMBL/GenBank/DDBJ whole genome shotgun (WGS) entry which is preliminary data.</text>
</comment>
<organism evidence="2 3">
    <name type="scientific">Deinococcus detaillensis</name>
    <dbReference type="NCBI Taxonomy" id="2592048"/>
    <lineage>
        <taxon>Bacteria</taxon>
        <taxon>Thermotogati</taxon>
        <taxon>Deinococcota</taxon>
        <taxon>Deinococci</taxon>
        <taxon>Deinococcales</taxon>
        <taxon>Deinococcaceae</taxon>
        <taxon>Deinococcus</taxon>
    </lineage>
</organism>
<keyword evidence="3" id="KW-1185">Reference proteome</keyword>